<accession>A0A7J6GU09</accession>
<name>A0A7J6GU09_CANSA</name>
<keyword evidence="2" id="KW-1185">Reference proteome</keyword>
<dbReference type="Proteomes" id="UP000583929">
    <property type="component" value="Unassembled WGS sequence"/>
</dbReference>
<evidence type="ECO:0000313" key="2">
    <source>
        <dbReference type="Proteomes" id="UP000583929"/>
    </source>
</evidence>
<dbReference type="EMBL" id="JAATIQ010000082">
    <property type="protein sequence ID" value="KAF4386434.1"/>
    <property type="molecule type" value="Genomic_DNA"/>
</dbReference>
<protein>
    <submittedName>
        <fullName evidence="1">Uncharacterized protein</fullName>
    </submittedName>
</protein>
<evidence type="ECO:0000313" key="1">
    <source>
        <dbReference type="EMBL" id="KAF4386434.1"/>
    </source>
</evidence>
<proteinExistence type="predicted"/>
<gene>
    <name evidence="1" type="ORF">G4B88_020254</name>
</gene>
<dbReference type="AlphaFoldDB" id="A0A7J6GU09"/>
<sequence>MDALWLLDSLFESLELDPLSLHYFEKAIVLFNNETLLPICLIRRGSRLVEDGGRHVNVFQKIFNSIPISMYWHRFFQLTTTEPKSVDESYGMFRNNFFSTEYVSSSRVAPFQPSCLVIFFSDKSALKVAKRKLGTHKREKKRSTLIFYAR</sequence>
<organism evidence="1 2">
    <name type="scientific">Cannabis sativa</name>
    <name type="common">Hemp</name>
    <name type="synonym">Marijuana</name>
    <dbReference type="NCBI Taxonomy" id="3483"/>
    <lineage>
        <taxon>Eukaryota</taxon>
        <taxon>Viridiplantae</taxon>
        <taxon>Streptophyta</taxon>
        <taxon>Embryophyta</taxon>
        <taxon>Tracheophyta</taxon>
        <taxon>Spermatophyta</taxon>
        <taxon>Magnoliopsida</taxon>
        <taxon>eudicotyledons</taxon>
        <taxon>Gunneridae</taxon>
        <taxon>Pentapetalae</taxon>
        <taxon>rosids</taxon>
        <taxon>fabids</taxon>
        <taxon>Rosales</taxon>
        <taxon>Cannabaceae</taxon>
        <taxon>Cannabis</taxon>
    </lineage>
</organism>
<comment type="caution">
    <text evidence="1">The sequence shown here is derived from an EMBL/GenBank/DDBJ whole genome shotgun (WGS) entry which is preliminary data.</text>
</comment>
<reference evidence="1 2" key="1">
    <citation type="journal article" date="2020" name="bioRxiv">
        <title>Sequence and annotation of 42 cannabis genomes reveals extensive copy number variation in cannabinoid synthesis and pathogen resistance genes.</title>
        <authorList>
            <person name="Mckernan K.J."/>
            <person name="Helbert Y."/>
            <person name="Kane L.T."/>
            <person name="Ebling H."/>
            <person name="Zhang L."/>
            <person name="Liu B."/>
            <person name="Eaton Z."/>
            <person name="Mclaughlin S."/>
            <person name="Kingan S."/>
            <person name="Baybayan P."/>
            <person name="Concepcion G."/>
            <person name="Jordan M."/>
            <person name="Riva A."/>
            <person name="Barbazuk W."/>
            <person name="Harkins T."/>
        </authorList>
    </citation>
    <scope>NUCLEOTIDE SEQUENCE [LARGE SCALE GENOMIC DNA]</scope>
    <source>
        <strain evidence="2">cv. Jamaican Lion 4</strain>
        <tissue evidence="1">Leaf</tissue>
    </source>
</reference>